<keyword evidence="3" id="KW-1185">Reference proteome</keyword>
<feature type="compositionally biased region" description="Polar residues" evidence="1">
    <location>
        <begin position="865"/>
        <end position="874"/>
    </location>
</feature>
<feature type="region of interest" description="Disordered" evidence="1">
    <location>
        <begin position="2250"/>
        <end position="2281"/>
    </location>
</feature>
<feature type="region of interest" description="Disordered" evidence="1">
    <location>
        <begin position="2681"/>
        <end position="2728"/>
    </location>
</feature>
<feature type="compositionally biased region" description="Pro residues" evidence="1">
    <location>
        <begin position="1558"/>
        <end position="1576"/>
    </location>
</feature>
<protein>
    <recommendedName>
        <fullName evidence="4">FAD/NAD(P)-binding domain-containing protein</fullName>
    </recommendedName>
</protein>
<feature type="region of interest" description="Disordered" evidence="1">
    <location>
        <begin position="2172"/>
        <end position="2203"/>
    </location>
</feature>
<feature type="region of interest" description="Disordered" evidence="1">
    <location>
        <begin position="2088"/>
        <end position="2114"/>
    </location>
</feature>
<evidence type="ECO:0000313" key="3">
    <source>
        <dbReference type="Proteomes" id="UP000006906"/>
    </source>
</evidence>
<dbReference type="ExpressionAtlas" id="A0A2K3DD38">
    <property type="expression patterns" value="baseline"/>
</dbReference>
<evidence type="ECO:0008006" key="4">
    <source>
        <dbReference type="Google" id="ProtNLM"/>
    </source>
</evidence>
<dbReference type="PANTHER" id="PTHR38934:SF6">
    <property type="entry name" value="CHROMOSOME UNDETERMINED SCAFFOLD_176, WHOLE GENOME SHOTGUN SEQUENCE"/>
    <property type="match status" value="1"/>
</dbReference>
<feature type="compositionally biased region" description="Polar residues" evidence="1">
    <location>
        <begin position="938"/>
        <end position="950"/>
    </location>
</feature>
<dbReference type="OrthoDB" id="550475at2759"/>
<feature type="region of interest" description="Disordered" evidence="1">
    <location>
        <begin position="1130"/>
        <end position="1157"/>
    </location>
</feature>
<feature type="region of interest" description="Disordered" evidence="1">
    <location>
        <begin position="2756"/>
        <end position="2776"/>
    </location>
</feature>
<feature type="region of interest" description="Disordered" evidence="1">
    <location>
        <begin position="1082"/>
        <end position="1108"/>
    </location>
</feature>
<evidence type="ECO:0000256" key="1">
    <source>
        <dbReference type="SAM" id="MobiDB-lite"/>
    </source>
</evidence>
<feature type="compositionally biased region" description="Low complexity" evidence="1">
    <location>
        <begin position="1082"/>
        <end position="1101"/>
    </location>
</feature>
<evidence type="ECO:0000313" key="2">
    <source>
        <dbReference type="EMBL" id="PNW78433.1"/>
    </source>
</evidence>
<feature type="region of interest" description="Disordered" evidence="1">
    <location>
        <begin position="2441"/>
        <end position="2501"/>
    </location>
</feature>
<feature type="compositionally biased region" description="Low complexity" evidence="1">
    <location>
        <begin position="2472"/>
        <end position="2491"/>
    </location>
</feature>
<feature type="compositionally biased region" description="Polar residues" evidence="1">
    <location>
        <begin position="701"/>
        <end position="711"/>
    </location>
</feature>
<feature type="region of interest" description="Disordered" evidence="1">
    <location>
        <begin position="934"/>
        <end position="961"/>
    </location>
</feature>
<feature type="compositionally biased region" description="Low complexity" evidence="1">
    <location>
        <begin position="1645"/>
        <end position="1660"/>
    </location>
</feature>
<name>A0A2K3DD38_CHLRE</name>
<feature type="compositionally biased region" description="Low complexity" evidence="1">
    <location>
        <begin position="676"/>
        <end position="688"/>
    </location>
</feature>
<dbReference type="InParanoid" id="A0A2K3DD38"/>
<organism evidence="2 3">
    <name type="scientific">Chlamydomonas reinhardtii</name>
    <name type="common">Chlamydomonas smithii</name>
    <dbReference type="NCBI Taxonomy" id="3055"/>
    <lineage>
        <taxon>Eukaryota</taxon>
        <taxon>Viridiplantae</taxon>
        <taxon>Chlorophyta</taxon>
        <taxon>core chlorophytes</taxon>
        <taxon>Chlorophyceae</taxon>
        <taxon>CS clade</taxon>
        <taxon>Chlamydomonadales</taxon>
        <taxon>Chlamydomonadaceae</taxon>
        <taxon>Chlamydomonas</taxon>
    </lineage>
</organism>
<dbReference type="EMBL" id="CM008970">
    <property type="protein sequence ID" value="PNW78433.1"/>
    <property type="molecule type" value="Genomic_DNA"/>
</dbReference>
<dbReference type="Gene3D" id="3.50.50.60">
    <property type="entry name" value="FAD/NAD(P)-binding domain"/>
    <property type="match status" value="1"/>
</dbReference>
<sequence length="2912" mass="290877">MDGQTSILHRCRVRHLVRLARGPSTSASGDHHHVETGGPAATAQSNDFAPSEYLHSSRWLVICDDLSAAGDRATRRELYADYIVVATGFSSDALDMAAEALAFLPADMPCKLLHAKSATATDLLHSGDFVTVVGDGPDAVDAASSAALLLGGAAVRLVVPQHRVAPLVMDGTQLLSSARRRALAASLRPHYTAPQPGPLGKALRAPAKRRFWALVSDQLKRGASQRATPDRGHDLTAAATATAAASTLPPPPTQAAPASGAFWRLRRNNTLSPSAAVAAPPAASGKPLVLWAPSLRDPRFMPYLDRSLREALMGELGDSSKGEGEGEGELGVYRGVVHPDVPELAFIGFRQGTSGESLELQAQWLAAHLAGRLALPPAAAMRADVAAQRAWRSGALAHPLMSVGGSLARRHEQCYLEQLRQDLRSVSLAAASAPSAAGSLTAGHQSSVSGAATCRLAVPAERQAVAMAAAGVAVSGIMAAETALVQPLPAPEVPPQEEEDGEEFDEELENTFGVASPPSVILHAAVGRGGRRVVSTVAGQSCRGGRHSRQRRSDSSVDAGMWSARSAVLGGNGERSSAASASASACGSQVLSGSGERTSVGSTTSSASNFYARISSRISWLSFITGGAGGLGGGAASSPPLSPIKAPTSPGAGGKAVPMSRTATMATPKPVVVGNPPSLTSPTSPTTPHAARGESYDRAGSSINDSTSTVAASGDAPRGSCLVRPAARTRRGASAAAAVPAAALVPPAAGARARTAMNSSAVAAAAHAAAARARAVTQQVAAAMNTSAAARGRELGVGAGVGVGTVGDAVDGRYSAPTPRPQRLLAQAEGEDDDEAEHGPTRHTYSGPFHTPANTGRSDKATASERYQPQQPCEQDNRAADGSGPAGHLPVQLPEAAVTALPTPPPLRLPLALHCQTSAMPPATTSTVAATLTGTRTQGHSNGGHSQQPGPSGDPPVAAAAASLGMPTPRAVHVNIVRARDMREAGIDIDMEESGVSASTCAFASPTAGATCTQSQSPSMVLTYATSTGVPSPRSFRALQRNESNGSGGYPAAIGAAGWHGAAGAKGPGAMHAASLAAAAAAGPDTDGSLTGSGAGAAPSGLPGGSRQRLLAPVTVAPGQELQQRQLLQLQQAHAQPSPAAFKSLPSGTEGKAVPRVVPPPPLLLQLDEAIDTSCRNEPVAVRSAGMPAAISPTSKVQPATVAVVAKPAASVKTAKTPKGSSLAQALCTCLPFGQLKKSATLHEVADAAAAGDPAAEACVTSAVAQTAALGSERGGTGCAALASSCGLASRRPILIGGRPGVADGPVSPGATLAAGGPGISSAAICPSVVASHSSVTTPADPPQEGTPVAELIDEAERVARRMSRLVRQRRAVSSTGEDPFDADPGSNANSSYTSLARPVTRFSYNGAGAIHGAGPVHGAIMNLRRGFSSGLWGVGANRRSSGGGAGGAGAAFTQSTHRISGGGRSSRASSGAFRVSNCGGGSPCVSGPGGAGGGGGPYGSNAAADAASEKECGTDLSIWGDGAALDLMSSQIEALRTHLRDPRVVPFPSVGTASPPIASPPPPAPRSSRPSPSPSPRLAHGWPRSPSSATASAAALGMAGQPGLPASMPSPTAPQQQQQLQSAHSLPNWPSEGRPHRPQQRLQPYPSSGAPAGAGAEPLGRLRPVLRSHPGHPERQAAGGTSTQMSASAAQVPLPQVQAPPCRQATLPTEALTHVLHAPTAGHAAAAPVSRSLPATPQARAQPTDHPQFSSAFQRAFLPVASPSALEALPSIGSRVAPSAAAAAAAALSAAAAAATRADAEADWTPFSSFRNTAAPRQPELDSTCLATAAFLGPDGFEPGLAAAAAADICGTAADATAAGAAGASDADSRAVQKRRSVPDLRALQRLSTIPEHRRNQLPSANTLTESETETGSGIAGTGAGGSGLSRSFSGGISFTSGIGTSAVSSSTRAQNFGCYLGLNAESQTGIVLAAAPAVASSHFGSESAGEAHAICVAPTAAAAPLASGQKLGASSASGKPAHSPESYVALRLSALKAQRTAGAAAVGGICAGDMTGCLTADVAACARSGTAQGSGARLQGGIDSNAGERISAVQSSQHDAPACLSSPKATTAPTKDAAAAPPQLVIPVEPGALAIAGWPAAVSPHLPQPPLAALFQPSSASKLQGATPFAAAAAAAAARARPEDELPAGRRHPTGSPGVSYSTPPGPGAAASMLLLLPELPAGDGCYSSYPHSVPDTPTLVTPFSTAAAPCVQPARQSAQTTPLQPSQAPLPTRTSRTSSVAAAPTGLLGTNVSLAAGGSGAAMAAATTTAFMLRPRLTRQSTDGASMASLFQSEPRPSGIAASAVMNGAPSGGGGGAFSRSGGGAATGWLDSRTSAPARTSRKFLLGILGGGGGGSSGAGSGAGGGGVGSGLLSTAAENAVLPYRKRLSSGWLGPSLSATLPPSSPPLSPTGPSAGTASLFGGTAGSRRSLVAQQPRSSAAAAPARALAAPASGPPAPAARGLRATVSGAGFSRRSCLMEFDDDTEEAEQQQGADFPESIAAAAAVVVPSLDGRRSAPPLAQPSTGPPRSHPDAATAIIEYQTRKQMWPAGSSLEADGPNPTAAQRAHPFQHAAASSLFGEEDSWPTESTGGGVFMLSGVSPDTRLQPSLLAQAQTLAATSAPPVSPLPPAEQPLSLSPLQDAAAHALQSTPGKVLHGTYPAPVQLPPQQPQQQRQPSQQPDRASHDFGFRCYGNSLPLQPPDGIASSGCQAPPFIPGDKADTNLHSLLAPPPADLSPLPQPALPLRRATLGGINATSASASGHGPSAWSNYSSCGGGRPDCLLPGAGGLRGPFGHGPYRSAGSCGGVGGAGPRGLSAGAGAGGEEKRGSPAWLVRHASEKRQEQLVTQISSWLREALKQKNNVEKHHSDESA</sequence>
<feature type="compositionally biased region" description="Low complexity" evidence="1">
    <location>
        <begin position="1904"/>
        <end position="1914"/>
    </location>
</feature>
<dbReference type="InterPro" id="IPR036188">
    <property type="entry name" value="FAD/NAD-bd_sf"/>
</dbReference>
<feature type="region of interest" description="Disordered" evidence="1">
    <location>
        <begin position="1547"/>
        <end position="1700"/>
    </location>
</feature>
<feature type="compositionally biased region" description="Low complexity" evidence="1">
    <location>
        <begin position="1688"/>
        <end position="1700"/>
    </location>
</feature>
<feature type="region of interest" description="Disordered" evidence="1">
    <location>
        <begin position="826"/>
        <end position="890"/>
    </location>
</feature>
<feature type="compositionally biased region" description="Low complexity" evidence="1">
    <location>
        <begin position="2105"/>
        <end position="2114"/>
    </location>
</feature>
<gene>
    <name evidence="2" type="ORF">CHLRE_09g397702v5</name>
</gene>
<dbReference type="KEGG" id="cre:CHLRE_09g397702v5"/>
<feature type="region of interest" description="Disordered" evidence="1">
    <location>
        <begin position="2552"/>
        <end position="2572"/>
    </location>
</feature>
<feature type="region of interest" description="Disordered" evidence="1">
    <location>
        <begin position="540"/>
        <end position="559"/>
    </location>
</feature>
<feature type="compositionally biased region" description="Acidic residues" evidence="1">
    <location>
        <begin position="495"/>
        <end position="507"/>
    </location>
</feature>
<feature type="region of interest" description="Disordered" evidence="1">
    <location>
        <begin position="1862"/>
        <end position="1922"/>
    </location>
</feature>
<dbReference type="Proteomes" id="UP000006906">
    <property type="component" value="Chromosome 9"/>
</dbReference>
<feature type="region of interest" description="Disordered" evidence="1">
    <location>
        <begin position="1367"/>
        <end position="1393"/>
    </location>
</feature>
<feature type="compositionally biased region" description="Low complexity" evidence="1">
    <location>
        <begin position="2710"/>
        <end position="2720"/>
    </location>
</feature>
<dbReference type="FunFam" id="3.50.50.60:FF:000479">
    <property type="entry name" value="Predicted protein"/>
    <property type="match status" value="1"/>
</dbReference>
<dbReference type="RefSeq" id="XP_042920872.1">
    <property type="nucleotide sequence ID" value="XM_043065858.1"/>
</dbReference>
<feature type="region of interest" description="Disordered" evidence="1">
    <location>
        <begin position="1441"/>
        <end position="1472"/>
    </location>
</feature>
<feature type="compositionally biased region" description="Polar residues" evidence="1">
    <location>
        <begin position="2253"/>
        <end position="2279"/>
    </location>
</feature>
<feature type="region of interest" description="Disordered" evidence="1">
    <location>
        <begin position="667"/>
        <end position="720"/>
    </location>
</feature>
<accession>A0A2K3DD38</accession>
<reference evidence="2 3" key="1">
    <citation type="journal article" date="2007" name="Science">
        <title>The Chlamydomonas genome reveals the evolution of key animal and plant functions.</title>
        <authorList>
            <person name="Merchant S.S."/>
            <person name="Prochnik S.E."/>
            <person name="Vallon O."/>
            <person name="Harris E.H."/>
            <person name="Karpowicz S.J."/>
            <person name="Witman G.B."/>
            <person name="Terry A."/>
            <person name="Salamov A."/>
            <person name="Fritz-Laylin L.K."/>
            <person name="Marechal-Drouard L."/>
            <person name="Marshall W.F."/>
            <person name="Qu L.H."/>
            <person name="Nelson D.R."/>
            <person name="Sanderfoot A.A."/>
            <person name="Spalding M.H."/>
            <person name="Kapitonov V.V."/>
            <person name="Ren Q."/>
            <person name="Ferris P."/>
            <person name="Lindquist E."/>
            <person name="Shapiro H."/>
            <person name="Lucas S.M."/>
            <person name="Grimwood J."/>
            <person name="Schmutz J."/>
            <person name="Cardol P."/>
            <person name="Cerutti H."/>
            <person name="Chanfreau G."/>
            <person name="Chen C.L."/>
            <person name="Cognat V."/>
            <person name="Croft M.T."/>
            <person name="Dent R."/>
            <person name="Dutcher S."/>
            <person name="Fernandez E."/>
            <person name="Fukuzawa H."/>
            <person name="Gonzalez-Ballester D."/>
            <person name="Gonzalez-Halphen D."/>
            <person name="Hallmann A."/>
            <person name="Hanikenne M."/>
            <person name="Hippler M."/>
            <person name="Inwood W."/>
            <person name="Jabbari K."/>
            <person name="Kalanon M."/>
            <person name="Kuras R."/>
            <person name="Lefebvre P.A."/>
            <person name="Lemaire S.D."/>
            <person name="Lobanov A.V."/>
            <person name="Lohr M."/>
            <person name="Manuell A."/>
            <person name="Meier I."/>
            <person name="Mets L."/>
            <person name="Mittag M."/>
            <person name="Mittelmeier T."/>
            <person name="Moroney J.V."/>
            <person name="Moseley J."/>
            <person name="Napoli C."/>
            <person name="Nedelcu A.M."/>
            <person name="Niyogi K."/>
            <person name="Novoselov S.V."/>
            <person name="Paulsen I.T."/>
            <person name="Pazour G."/>
            <person name="Purton S."/>
            <person name="Ral J.P."/>
            <person name="Riano-Pachon D.M."/>
            <person name="Riekhof W."/>
            <person name="Rymarquis L."/>
            <person name="Schroda M."/>
            <person name="Stern D."/>
            <person name="Umen J."/>
            <person name="Willows R."/>
            <person name="Wilson N."/>
            <person name="Zimmer S.L."/>
            <person name="Allmer J."/>
            <person name="Balk J."/>
            <person name="Bisova K."/>
            <person name="Chen C.J."/>
            <person name="Elias M."/>
            <person name="Gendler K."/>
            <person name="Hauser C."/>
            <person name="Lamb M.R."/>
            <person name="Ledford H."/>
            <person name="Long J.C."/>
            <person name="Minagawa J."/>
            <person name="Page M.D."/>
            <person name="Pan J."/>
            <person name="Pootakham W."/>
            <person name="Roje S."/>
            <person name="Rose A."/>
            <person name="Stahlberg E."/>
            <person name="Terauchi A.M."/>
            <person name="Yang P."/>
            <person name="Ball S."/>
            <person name="Bowler C."/>
            <person name="Dieckmann C.L."/>
            <person name="Gladyshev V.N."/>
            <person name="Green P."/>
            <person name="Jorgensen R."/>
            <person name="Mayfield S."/>
            <person name="Mueller-Roeber B."/>
            <person name="Rajamani S."/>
            <person name="Sayre R.T."/>
            <person name="Brokstein P."/>
            <person name="Dubchak I."/>
            <person name="Goodstein D."/>
            <person name="Hornick L."/>
            <person name="Huang Y.W."/>
            <person name="Jhaveri J."/>
            <person name="Luo Y."/>
            <person name="Martinez D."/>
            <person name="Ngau W.C."/>
            <person name="Otillar B."/>
            <person name="Poliakov A."/>
            <person name="Porter A."/>
            <person name="Szajkowski L."/>
            <person name="Werner G."/>
            <person name="Zhou K."/>
            <person name="Grigoriev I.V."/>
            <person name="Rokhsar D.S."/>
            <person name="Grossman A.R."/>
        </authorList>
    </citation>
    <scope>NUCLEOTIDE SEQUENCE [LARGE SCALE GENOMIC DNA]</scope>
    <source>
        <strain evidence="3">CC-503</strain>
    </source>
</reference>
<feature type="compositionally biased region" description="Low complexity" evidence="1">
    <location>
        <begin position="1586"/>
        <end position="1596"/>
    </location>
</feature>
<dbReference type="Gramene" id="PNW78433">
    <property type="protein sequence ID" value="PNW78433"/>
    <property type="gene ID" value="CHLRE_09g397702v5"/>
</dbReference>
<feature type="compositionally biased region" description="Low complexity" evidence="1">
    <location>
        <begin position="1606"/>
        <end position="1626"/>
    </location>
</feature>
<feature type="region of interest" description="Disordered" evidence="1">
    <location>
        <begin position="488"/>
        <end position="507"/>
    </location>
</feature>
<dbReference type="PANTHER" id="PTHR38934">
    <property type="entry name" value="HYPHALLY REGULATED CELL WALL PROTEIN 1"/>
    <property type="match status" value="1"/>
</dbReference>
<proteinExistence type="predicted"/>
<feature type="region of interest" description="Disordered" evidence="1">
    <location>
        <begin position="2656"/>
        <end position="2675"/>
    </location>
</feature>
<feature type="region of interest" description="Disordered" evidence="1">
    <location>
        <begin position="22"/>
        <end position="42"/>
    </location>
</feature>
<dbReference type="GeneID" id="5720190"/>